<evidence type="ECO:0000313" key="2">
    <source>
        <dbReference type="Proteomes" id="UP000054843"/>
    </source>
</evidence>
<proteinExistence type="predicted"/>
<sequence>MVNGQSYIQASTSYNTIQSLSGFARHRPKTLQNATLTDLTKHSQSPPPHGAHCVMNFHSIFLLASLSYTTF</sequence>
<name>A0A0V1MSP4_9BILA</name>
<reference evidence="1 2" key="1">
    <citation type="submission" date="2015-01" db="EMBL/GenBank/DDBJ databases">
        <title>Evolution of Trichinella species and genotypes.</title>
        <authorList>
            <person name="Korhonen P.K."/>
            <person name="Edoardo P."/>
            <person name="Giuseppe L.R."/>
            <person name="Gasser R.B."/>
        </authorList>
    </citation>
    <scope>NUCLEOTIDE SEQUENCE [LARGE SCALE GENOMIC DNA]</scope>
    <source>
        <strain evidence="1">ISS1980</strain>
    </source>
</reference>
<dbReference type="AlphaFoldDB" id="A0A0V1MSP4"/>
<evidence type="ECO:0000313" key="1">
    <source>
        <dbReference type="EMBL" id="KRZ74746.1"/>
    </source>
</evidence>
<dbReference type="Proteomes" id="UP000054843">
    <property type="component" value="Unassembled WGS sequence"/>
</dbReference>
<accession>A0A0V1MSP4</accession>
<protein>
    <submittedName>
        <fullName evidence="1">Uncharacterized protein</fullName>
    </submittedName>
</protein>
<dbReference type="EMBL" id="JYDO01000046">
    <property type="protein sequence ID" value="KRZ74746.1"/>
    <property type="molecule type" value="Genomic_DNA"/>
</dbReference>
<comment type="caution">
    <text evidence="1">The sequence shown here is derived from an EMBL/GenBank/DDBJ whole genome shotgun (WGS) entry which is preliminary data.</text>
</comment>
<gene>
    <name evidence="1" type="ORF">T10_4338</name>
</gene>
<keyword evidence="2" id="KW-1185">Reference proteome</keyword>
<organism evidence="1 2">
    <name type="scientific">Trichinella papuae</name>
    <dbReference type="NCBI Taxonomy" id="268474"/>
    <lineage>
        <taxon>Eukaryota</taxon>
        <taxon>Metazoa</taxon>
        <taxon>Ecdysozoa</taxon>
        <taxon>Nematoda</taxon>
        <taxon>Enoplea</taxon>
        <taxon>Dorylaimia</taxon>
        <taxon>Trichinellida</taxon>
        <taxon>Trichinellidae</taxon>
        <taxon>Trichinella</taxon>
    </lineage>
</organism>